<evidence type="ECO:0000256" key="3">
    <source>
        <dbReference type="ARBA" id="ARBA00019492"/>
    </source>
</evidence>
<proteinExistence type="inferred from homology"/>
<feature type="region of interest" description="Disordered" evidence="10">
    <location>
        <begin position="256"/>
        <end position="282"/>
    </location>
</feature>
<dbReference type="Proteomes" id="UP000001593">
    <property type="component" value="Unassembled WGS sequence"/>
</dbReference>
<keyword evidence="7" id="KW-0804">Transcription</keyword>
<dbReference type="GO" id="GO:0016538">
    <property type="term" value="F:cyclin-dependent protein serine/threonine kinase regulator activity"/>
    <property type="evidence" value="ECO:0000318"/>
    <property type="project" value="GO_Central"/>
</dbReference>
<evidence type="ECO:0000256" key="5">
    <source>
        <dbReference type="ARBA" id="ARBA00023015"/>
    </source>
</evidence>
<keyword evidence="4" id="KW-0678">Repressor</keyword>
<dbReference type="Pfam" id="PF16899">
    <property type="entry name" value="Cyclin_C_2"/>
    <property type="match status" value="1"/>
</dbReference>
<dbReference type="Gene3D" id="1.10.472.10">
    <property type="entry name" value="Cyclin-like"/>
    <property type="match status" value="2"/>
</dbReference>
<reference evidence="12 13" key="1">
    <citation type="journal article" date="2007" name="Science">
        <title>Sea anemone genome reveals ancestral eumetazoan gene repertoire and genomic organization.</title>
        <authorList>
            <person name="Putnam N.H."/>
            <person name="Srivastava M."/>
            <person name="Hellsten U."/>
            <person name="Dirks B."/>
            <person name="Chapman J."/>
            <person name="Salamov A."/>
            <person name="Terry A."/>
            <person name="Shapiro H."/>
            <person name="Lindquist E."/>
            <person name="Kapitonov V.V."/>
            <person name="Jurka J."/>
            <person name="Genikhovich G."/>
            <person name="Grigoriev I.V."/>
            <person name="Lucas S.M."/>
            <person name="Steele R.E."/>
            <person name="Finnerty J.R."/>
            <person name="Technau U."/>
            <person name="Martindale M.Q."/>
            <person name="Rokhsar D.S."/>
        </authorList>
    </citation>
    <scope>NUCLEOTIDE SEQUENCE [LARGE SCALE GENOMIC DNA]</scope>
    <source>
        <strain evidence="13">CH2 X CH6</strain>
    </source>
</reference>
<evidence type="ECO:0000256" key="10">
    <source>
        <dbReference type="SAM" id="MobiDB-lite"/>
    </source>
</evidence>
<evidence type="ECO:0000256" key="6">
    <source>
        <dbReference type="ARBA" id="ARBA00023127"/>
    </source>
</evidence>
<feature type="domain" description="Cyclin-like" evidence="11">
    <location>
        <begin position="158"/>
        <end position="237"/>
    </location>
</feature>
<evidence type="ECO:0000256" key="7">
    <source>
        <dbReference type="ARBA" id="ARBA00023163"/>
    </source>
</evidence>
<dbReference type="SUPFAM" id="SSF47954">
    <property type="entry name" value="Cyclin-like"/>
    <property type="match status" value="2"/>
</dbReference>
<dbReference type="InterPro" id="IPR013763">
    <property type="entry name" value="Cyclin-like_dom"/>
</dbReference>
<dbReference type="PhylomeDB" id="A7STP9"/>
<dbReference type="FunFam" id="1.10.472.10:FF:000015">
    <property type="entry name" value="Putative cyclin-c"/>
    <property type="match status" value="1"/>
</dbReference>
<dbReference type="InParanoid" id="A7STP9"/>
<evidence type="ECO:0000256" key="9">
    <source>
        <dbReference type="RuleBase" id="RU000383"/>
    </source>
</evidence>
<dbReference type="eggNOG" id="KOG0794">
    <property type="taxonomic scope" value="Eukaryota"/>
</dbReference>
<dbReference type="PIRSF" id="PIRSF028758">
    <property type="entry name" value="Cyclin, C/H/G types"/>
    <property type="match status" value="1"/>
</dbReference>
<dbReference type="STRING" id="45351.A7STP9"/>
<dbReference type="CDD" id="cd20514">
    <property type="entry name" value="CYCLIN_CCNC_rpt2"/>
    <property type="match status" value="1"/>
</dbReference>
<evidence type="ECO:0000259" key="11">
    <source>
        <dbReference type="SMART" id="SM00385"/>
    </source>
</evidence>
<comment type="similarity">
    <text evidence="2">Belongs to the cyclin family. Cyclin C subfamily.</text>
</comment>
<dbReference type="HOGENOM" id="CLU_034754_1_1_1"/>
<dbReference type="EMBL" id="DS469800">
    <property type="protein sequence ID" value="EDO32917.1"/>
    <property type="molecule type" value="Genomic_DNA"/>
</dbReference>
<evidence type="ECO:0000256" key="8">
    <source>
        <dbReference type="ARBA" id="ARBA00023242"/>
    </source>
</evidence>
<dbReference type="GO" id="GO:0005634">
    <property type="term" value="C:nucleus"/>
    <property type="evidence" value="ECO:0000318"/>
    <property type="project" value="GO_Central"/>
</dbReference>
<keyword evidence="13" id="KW-1185">Reference proteome</keyword>
<dbReference type="FunCoup" id="A7STP9">
    <property type="interactions" value="764"/>
</dbReference>
<dbReference type="CDD" id="cd20513">
    <property type="entry name" value="CYCLIN_CCNC_rpt1"/>
    <property type="match status" value="1"/>
</dbReference>
<feature type="domain" description="Cyclin-like" evidence="11">
    <location>
        <begin position="46"/>
        <end position="145"/>
    </location>
</feature>
<keyword evidence="6 9" id="KW-0195">Cyclin</keyword>
<feature type="compositionally biased region" description="Low complexity" evidence="10">
    <location>
        <begin position="265"/>
        <end position="282"/>
    </location>
</feature>
<dbReference type="InterPro" id="IPR006671">
    <property type="entry name" value="Cyclin_N"/>
</dbReference>
<dbReference type="InterPro" id="IPR031658">
    <property type="entry name" value="Cyclin_C_2"/>
</dbReference>
<evidence type="ECO:0000313" key="13">
    <source>
        <dbReference type="Proteomes" id="UP000001593"/>
    </source>
</evidence>
<keyword evidence="8" id="KW-0539">Nucleus</keyword>
<keyword evidence="5" id="KW-0805">Transcription regulation</keyword>
<dbReference type="GO" id="GO:0016592">
    <property type="term" value="C:mediator complex"/>
    <property type="evidence" value="ECO:0000318"/>
    <property type="project" value="GO_Central"/>
</dbReference>
<dbReference type="GO" id="GO:0045944">
    <property type="term" value="P:positive regulation of transcription by RNA polymerase II"/>
    <property type="evidence" value="ECO:0000318"/>
    <property type="project" value="GO_Central"/>
</dbReference>
<gene>
    <name evidence="12" type="ORF">NEMVEDRAFT_v1g193420</name>
</gene>
<evidence type="ECO:0000256" key="4">
    <source>
        <dbReference type="ARBA" id="ARBA00022491"/>
    </source>
</evidence>
<evidence type="ECO:0000256" key="2">
    <source>
        <dbReference type="ARBA" id="ARBA00008638"/>
    </source>
</evidence>
<sequence>MAANFWLSSHCNQWMLDVDEIMIGRQQDLQFLTEVEYQKVHIFYSNFMQSLGEHLDLRQQVIATATVFFKRFYSKNSLKSIDPLLIAPTCVYLASKVEECGAISNNKLISASSSVVKNKYSYAFQMEQFPYRMNQVLECEFYLLEMLDCCLIIYHPYRPLTQYVSDLGMEEAILPTAWRIINDSLRTDIFLIYPPYLIALAAIHMACVIQQKDSKQWFAELSVDMDQIVEITHHILRLYEIWKNFEEKQEIRGILNKAPKPKVRPSSTTPGHTPSPITTVDT</sequence>
<protein>
    <recommendedName>
        <fullName evidence="3">Cyclin-C</fullName>
    </recommendedName>
</protein>
<dbReference type="Pfam" id="PF00134">
    <property type="entry name" value="Cyclin_N"/>
    <property type="match status" value="1"/>
</dbReference>
<dbReference type="InterPro" id="IPR043198">
    <property type="entry name" value="Cyclin/Ssn8"/>
</dbReference>
<evidence type="ECO:0000313" key="12">
    <source>
        <dbReference type="EMBL" id="EDO32917.1"/>
    </source>
</evidence>
<dbReference type="OMA" id="CLLHPPH"/>
<dbReference type="InterPro" id="IPR036915">
    <property type="entry name" value="Cyclin-like_sf"/>
</dbReference>
<name>A7STP9_NEMVE</name>
<organism evidence="12 13">
    <name type="scientific">Nematostella vectensis</name>
    <name type="common">Starlet sea anemone</name>
    <dbReference type="NCBI Taxonomy" id="45351"/>
    <lineage>
        <taxon>Eukaryota</taxon>
        <taxon>Metazoa</taxon>
        <taxon>Cnidaria</taxon>
        <taxon>Anthozoa</taxon>
        <taxon>Hexacorallia</taxon>
        <taxon>Actiniaria</taxon>
        <taxon>Edwardsiidae</taxon>
        <taxon>Nematostella</taxon>
    </lineage>
</organism>
<evidence type="ECO:0000256" key="1">
    <source>
        <dbReference type="ARBA" id="ARBA00004123"/>
    </source>
</evidence>
<dbReference type="KEGG" id="nve:5504083"/>
<dbReference type="PANTHER" id="PTHR10026">
    <property type="entry name" value="CYCLIN"/>
    <property type="match status" value="1"/>
</dbReference>
<dbReference type="AlphaFoldDB" id="A7STP9"/>
<accession>A7STP9</accession>
<comment type="subcellular location">
    <subcellularLocation>
        <location evidence="1">Nucleus</location>
    </subcellularLocation>
</comment>
<dbReference type="SMART" id="SM00385">
    <property type="entry name" value="CYCLIN"/>
    <property type="match status" value="2"/>
</dbReference>
<dbReference type="OrthoDB" id="10266018at2759"/>